<evidence type="ECO:0000259" key="10">
    <source>
        <dbReference type="Pfam" id="PF02747"/>
    </source>
</evidence>
<dbReference type="PROSITE" id="PS01251">
    <property type="entry name" value="PCNA_1"/>
    <property type="match status" value="1"/>
</dbReference>
<reference evidence="11 12" key="1">
    <citation type="journal article" date="2013" name="BMC Genomics">
        <title>Reconstruction of the lipid metabolism for the microalga Monoraphidium neglectum from its genome sequence reveals characteristics suitable for biofuel production.</title>
        <authorList>
            <person name="Bogen C."/>
            <person name="Al-Dilaimi A."/>
            <person name="Albersmeier A."/>
            <person name="Wichmann J."/>
            <person name="Grundmann M."/>
            <person name="Rupp O."/>
            <person name="Lauersen K.J."/>
            <person name="Blifernez-Klassen O."/>
            <person name="Kalinowski J."/>
            <person name="Goesmann A."/>
            <person name="Mussgnug J.H."/>
            <person name="Kruse O."/>
        </authorList>
    </citation>
    <scope>NUCLEOTIDE SEQUENCE [LARGE SCALE GENOMIC DNA]</scope>
    <source>
        <strain evidence="11 12">SAG 48.87</strain>
    </source>
</reference>
<comment type="similarity">
    <text evidence="2 8">Belongs to the PCNA family.</text>
</comment>
<dbReference type="OrthoDB" id="534348at2759"/>
<dbReference type="GO" id="GO:0006275">
    <property type="term" value="P:regulation of DNA replication"/>
    <property type="evidence" value="ECO:0007669"/>
    <property type="project" value="InterPro"/>
</dbReference>
<dbReference type="GO" id="GO:0019985">
    <property type="term" value="P:translesion synthesis"/>
    <property type="evidence" value="ECO:0007669"/>
    <property type="project" value="TreeGrafter"/>
</dbReference>
<dbReference type="GO" id="GO:0006272">
    <property type="term" value="P:leading strand elongation"/>
    <property type="evidence" value="ECO:0007669"/>
    <property type="project" value="TreeGrafter"/>
</dbReference>
<dbReference type="GO" id="GO:0030337">
    <property type="term" value="F:DNA polymerase processivity factor activity"/>
    <property type="evidence" value="ECO:0007669"/>
    <property type="project" value="InterPro"/>
</dbReference>
<evidence type="ECO:0000256" key="5">
    <source>
        <dbReference type="ARBA" id="ARBA00023242"/>
    </source>
</evidence>
<dbReference type="InterPro" id="IPR022649">
    <property type="entry name" value="Pr_cel_nuc_antig_C"/>
</dbReference>
<dbReference type="PANTHER" id="PTHR11352:SF0">
    <property type="entry name" value="PROLIFERATING CELL NUCLEAR ANTIGEN"/>
    <property type="match status" value="1"/>
</dbReference>
<dbReference type="NCBIfam" id="TIGR00590">
    <property type="entry name" value="pcna"/>
    <property type="match status" value="1"/>
</dbReference>
<dbReference type="PROSITE" id="PS00293">
    <property type="entry name" value="PCNA_2"/>
    <property type="match status" value="1"/>
</dbReference>
<keyword evidence="12" id="KW-1185">Reference proteome</keyword>
<dbReference type="Proteomes" id="UP000054498">
    <property type="component" value="Unassembled WGS sequence"/>
</dbReference>
<keyword evidence="4 8" id="KW-0238">DNA-binding</keyword>
<dbReference type="GO" id="GO:0006298">
    <property type="term" value="P:mismatch repair"/>
    <property type="evidence" value="ECO:0007669"/>
    <property type="project" value="TreeGrafter"/>
</dbReference>
<comment type="function">
    <text evidence="6">This protein is an auxiliary protein of DNA polymerase delta and is involved in the control of eukaryotic DNA replication by increasing the polymerase's processibility during elongation of the leading strand.</text>
</comment>
<dbReference type="AlphaFoldDB" id="A0A0D2K6Q5"/>
<evidence type="ECO:0000313" key="12">
    <source>
        <dbReference type="Proteomes" id="UP000054498"/>
    </source>
</evidence>
<evidence type="ECO:0000256" key="4">
    <source>
        <dbReference type="ARBA" id="ARBA00023125"/>
    </source>
</evidence>
<sequence>MLEARLVQGGMLKKVVDAVKDLVTEANIDVSSSGFQLQAMDTSHVSLIAMHLRSDAFEHFRCDRAMSMGMSLANLAKVLKCAGNDDIVTLKANDDGDTVTFMFESPKEDRVSDFELKLMDIDSEHLGIPDTDYCATVTMPSGEYARICKDLSSIGDTVVISATKDGVKFTTSGDVGTANVTVRQNTTADKKEDQTIIDLKEPVALTFALRYLTSFAKATPLATHVTLSMTRELPVMVEYAIQDMGFLRFYLAPKIEDEDMEGEDEAP</sequence>
<evidence type="ECO:0000313" key="11">
    <source>
        <dbReference type="EMBL" id="KIZ06003.1"/>
    </source>
</evidence>
<accession>A0A0D2K6Q5</accession>
<dbReference type="InterPro" id="IPR022659">
    <property type="entry name" value="Pr_cel_nuc_antig_CS"/>
</dbReference>
<evidence type="ECO:0000256" key="6">
    <source>
        <dbReference type="ARBA" id="ARBA00053268"/>
    </source>
</evidence>
<dbReference type="Pfam" id="PF02747">
    <property type="entry name" value="PCNA_C"/>
    <property type="match status" value="1"/>
</dbReference>
<dbReference type="GeneID" id="25734837"/>
<evidence type="ECO:0000256" key="2">
    <source>
        <dbReference type="ARBA" id="ARBA00010462"/>
    </source>
</evidence>
<feature type="domain" description="Proliferating cell nuclear antigen PCNA C-terminal" evidence="10">
    <location>
        <begin position="127"/>
        <end position="254"/>
    </location>
</feature>
<dbReference type="STRING" id="145388.A0A0D2K6Q5"/>
<evidence type="ECO:0000259" key="9">
    <source>
        <dbReference type="Pfam" id="PF00705"/>
    </source>
</evidence>
<evidence type="ECO:0000256" key="8">
    <source>
        <dbReference type="RuleBase" id="RU003671"/>
    </source>
</evidence>
<evidence type="ECO:0000256" key="3">
    <source>
        <dbReference type="ARBA" id="ARBA00022705"/>
    </source>
</evidence>
<dbReference type="FunFam" id="3.70.10.10:FF:000001">
    <property type="entry name" value="Proliferating cell nuclear antigen"/>
    <property type="match status" value="1"/>
</dbReference>
<dbReference type="CDD" id="cd00577">
    <property type="entry name" value="PCNA"/>
    <property type="match status" value="1"/>
</dbReference>
<dbReference type="Pfam" id="PF00705">
    <property type="entry name" value="PCNA_N"/>
    <property type="match status" value="1"/>
</dbReference>
<dbReference type="FunFam" id="3.10.150.10:FF:000008">
    <property type="entry name" value="Proliferating cell nuclear antigen"/>
    <property type="match status" value="1"/>
</dbReference>
<comment type="subcellular location">
    <subcellularLocation>
        <location evidence="1 7">Nucleus</location>
    </subcellularLocation>
</comment>
<protein>
    <recommendedName>
        <fullName evidence="7">DNA sliding clamp PCNA</fullName>
    </recommendedName>
</protein>
<dbReference type="HAMAP" id="MF_00317">
    <property type="entry name" value="DNApol_clamp_arch"/>
    <property type="match status" value="1"/>
</dbReference>
<dbReference type="PRINTS" id="PR00339">
    <property type="entry name" value="PCNACYCLIN"/>
</dbReference>
<name>A0A0D2K6Q5_9CHLO</name>
<dbReference type="InterPro" id="IPR000730">
    <property type="entry name" value="Pr_cel_nuc_antig"/>
</dbReference>
<evidence type="ECO:0000256" key="7">
    <source>
        <dbReference type="RuleBase" id="RU000641"/>
    </source>
</evidence>
<dbReference type="GO" id="GO:0043626">
    <property type="term" value="C:PCNA complex"/>
    <property type="evidence" value="ECO:0007669"/>
    <property type="project" value="TreeGrafter"/>
</dbReference>
<dbReference type="EMBL" id="KK100428">
    <property type="protein sequence ID" value="KIZ06003.1"/>
    <property type="molecule type" value="Genomic_DNA"/>
</dbReference>
<dbReference type="SUPFAM" id="SSF55979">
    <property type="entry name" value="DNA clamp"/>
    <property type="match status" value="2"/>
</dbReference>
<feature type="domain" description="Proliferating cell nuclear antigen PCNA N-terminal" evidence="9">
    <location>
        <begin position="1"/>
        <end position="124"/>
    </location>
</feature>
<dbReference type="PANTHER" id="PTHR11352">
    <property type="entry name" value="PROLIFERATING CELL NUCLEAR ANTIGEN"/>
    <property type="match status" value="1"/>
</dbReference>
<organism evidence="11 12">
    <name type="scientific">Monoraphidium neglectum</name>
    <dbReference type="NCBI Taxonomy" id="145388"/>
    <lineage>
        <taxon>Eukaryota</taxon>
        <taxon>Viridiplantae</taxon>
        <taxon>Chlorophyta</taxon>
        <taxon>core chlorophytes</taxon>
        <taxon>Chlorophyceae</taxon>
        <taxon>CS clade</taxon>
        <taxon>Sphaeropleales</taxon>
        <taxon>Selenastraceae</taxon>
        <taxon>Monoraphidium</taxon>
    </lineage>
</organism>
<dbReference type="KEGG" id="mng:MNEG_1959"/>
<keyword evidence="5 7" id="KW-0539">Nucleus</keyword>
<dbReference type="RefSeq" id="XP_013905022.1">
    <property type="nucleotide sequence ID" value="XM_014049568.1"/>
</dbReference>
<proteinExistence type="inferred from homology"/>
<dbReference type="Gene3D" id="3.10.150.10">
    <property type="entry name" value="DNA Polymerase III, subunit A, domain 2"/>
    <property type="match status" value="2"/>
</dbReference>
<comment type="function">
    <text evidence="7">This protein is an auxiliary protein of DNA polymerase delta and is involved in the control of eukaryotic DNA replication by increasing the polymerase's processivity during elongation of the leading strand.</text>
</comment>
<gene>
    <name evidence="11" type="ORF">MNEG_1959</name>
</gene>
<dbReference type="FunFam" id="3.10.150.10:FF:000006">
    <property type="entry name" value="Proliferating cell nuclear antigen"/>
    <property type="match status" value="1"/>
</dbReference>
<dbReference type="InterPro" id="IPR022648">
    <property type="entry name" value="Pr_cel_nuc_antig_N"/>
</dbReference>
<evidence type="ECO:0000256" key="1">
    <source>
        <dbReference type="ARBA" id="ARBA00004123"/>
    </source>
</evidence>
<dbReference type="InterPro" id="IPR046938">
    <property type="entry name" value="DNA_clamp_sf"/>
</dbReference>
<dbReference type="GO" id="GO:0003677">
    <property type="term" value="F:DNA binding"/>
    <property type="evidence" value="ECO:0007669"/>
    <property type="project" value="UniProtKB-KW"/>
</dbReference>
<keyword evidence="3 8" id="KW-0235">DNA replication</keyword>